<dbReference type="Proteomes" id="UP000486602">
    <property type="component" value="Unassembled WGS sequence"/>
</dbReference>
<dbReference type="SUPFAM" id="SSF52402">
    <property type="entry name" value="Adenine nucleotide alpha hydrolases-like"/>
    <property type="match status" value="2"/>
</dbReference>
<dbReference type="Gene3D" id="3.40.50.12370">
    <property type="match status" value="1"/>
</dbReference>
<dbReference type="EMBL" id="JAAGVY010000001">
    <property type="protein sequence ID" value="NEN22140.1"/>
    <property type="molecule type" value="Genomic_DNA"/>
</dbReference>
<sequence>MNKKIILVPSDFSKVGQMGLNHAIKVAQIANARVILLHVVPKADMLSEAREKLRIAQEMAQGDFNFEIETMARVGTIFEDIGELAEELEATFVMMGTHGLRGLQFITGGRAIRIVTSANTPFIISQDRAIRETGYDDIVVPLDLHKETKQKLSIVADMAKYFQSRVHIIIPGENDEFLKNALERNLKYAENFFRDMGITYTSRISNKKTDDFDEAIIDFATEIDADLISIMNLAESSLANLIGGSYVQNIITNKAQIPVLVLNPKRTSSSSIFGAYSGGG</sequence>
<dbReference type="InterPro" id="IPR006015">
    <property type="entry name" value="Universal_stress_UspA"/>
</dbReference>
<dbReference type="PANTHER" id="PTHR46268">
    <property type="entry name" value="STRESS RESPONSE PROTEIN NHAX"/>
    <property type="match status" value="1"/>
</dbReference>
<comment type="similarity">
    <text evidence="1">Belongs to the universal stress protein A family.</text>
</comment>
<comment type="caution">
    <text evidence="3">The sequence shown here is derived from an EMBL/GenBank/DDBJ whole genome shotgun (WGS) entry which is preliminary data.</text>
</comment>
<protein>
    <submittedName>
        <fullName evidence="3">Universal stress protein</fullName>
    </submittedName>
</protein>
<dbReference type="PRINTS" id="PR01438">
    <property type="entry name" value="UNVRSLSTRESS"/>
</dbReference>
<evidence type="ECO:0000259" key="2">
    <source>
        <dbReference type="Pfam" id="PF00582"/>
    </source>
</evidence>
<reference evidence="3 4" key="1">
    <citation type="submission" date="2020-02" db="EMBL/GenBank/DDBJ databases">
        <title>Out from the shadows clarifying the taxonomy of the family Cryomorphaceae and related taxa by utilizing the GTDB taxonomic framework.</title>
        <authorList>
            <person name="Bowman J.P."/>
        </authorList>
    </citation>
    <scope>NUCLEOTIDE SEQUENCE [LARGE SCALE GENOMIC DNA]</scope>
    <source>
        <strain evidence="3 4">QSSC 1-22</strain>
    </source>
</reference>
<evidence type="ECO:0000313" key="4">
    <source>
        <dbReference type="Proteomes" id="UP000486602"/>
    </source>
</evidence>
<feature type="domain" description="UspA" evidence="2">
    <location>
        <begin position="4"/>
        <end position="124"/>
    </location>
</feature>
<keyword evidence="4" id="KW-1185">Reference proteome</keyword>
<dbReference type="CDD" id="cd00293">
    <property type="entry name" value="USP-like"/>
    <property type="match status" value="2"/>
</dbReference>
<dbReference type="RefSeq" id="WP_163282852.1">
    <property type="nucleotide sequence ID" value="NZ_JAAGVY010000001.1"/>
</dbReference>
<dbReference type="InterPro" id="IPR006016">
    <property type="entry name" value="UspA"/>
</dbReference>
<organism evidence="3 4">
    <name type="scientific">Cryomorpha ignava</name>
    <dbReference type="NCBI Taxonomy" id="101383"/>
    <lineage>
        <taxon>Bacteria</taxon>
        <taxon>Pseudomonadati</taxon>
        <taxon>Bacteroidota</taxon>
        <taxon>Flavobacteriia</taxon>
        <taxon>Flavobacteriales</taxon>
        <taxon>Cryomorphaceae</taxon>
        <taxon>Cryomorpha</taxon>
    </lineage>
</organism>
<proteinExistence type="inferred from homology"/>
<gene>
    <name evidence="3" type="ORF">G3O08_01310</name>
</gene>
<evidence type="ECO:0000313" key="3">
    <source>
        <dbReference type="EMBL" id="NEN22140.1"/>
    </source>
</evidence>
<feature type="domain" description="UspA" evidence="2">
    <location>
        <begin position="135"/>
        <end position="262"/>
    </location>
</feature>
<dbReference type="PANTHER" id="PTHR46268:SF6">
    <property type="entry name" value="UNIVERSAL STRESS PROTEIN UP12"/>
    <property type="match status" value="1"/>
</dbReference>
<accession>A0A7K3WKG2</accession>
<dbReference type="AlphaFoldDB" id="A0A7K3WKG2"/>
<dbReference type="Pfam" id="PF00582">
    <property type="entry name" value="Usp"/>
    <property type="match status" value="2"/>
</dbReference>
<evidence type="ECO:0000256" key="1">
    <source>
        <dbReference type="ARBA" id="ARBA00008791"/>
    </source>
</evidence>
<name>A0A7K3WKG2_9FLAO</name>